<dbReference type="PROSITE" id="PS50293">
    <property type="entry name" value="TPR_REGION"/>
    <property type="match status" value="1"/>
</dbReference>
<dbReference type="InterPro" id="IPR013105">
    <property type="entry name" value="TPR_2"/>
</dbReference>
<evidence type="ECO:0000313" key="4">
    <source>
        <dbReference type="EMBL" id="KAH3752997.1"/>
    </source>
</evidence>
<gene>
    <name evidence="4" type="ORF">DPMN_187625</name>
</gene>
<evidence type="ECO:0008006" key="6">
    <source>
        <dbReference type="Google" id="ProtNLM"/>
    </source>
</evidence>
<reference evidence="4" key="2">
    <citation type="submission" date="2020-11" db="EMBL/GenBank/DDBJ databases">
        <authorList>
            <person name="McCartney M.A."/>
            <person name="Auch B."/>
            <person name="Kono T."/>
            <person name="Mallez S."/>
            <person name="Becker A."/>
            <person name="Gohl D.M."/>
            <person name="Silverstein K.A.T."/>
            <person name="Koren S."/>
            <person name="Bechman K.B."/>
            <person name="Herman A."/>
            <person name="Abrahante J.E."/>
            <person name="Garbe J."/>
        </authorList>
    </citation>
    <scope>NUCLEOTIDE SEQUENCE</scope>
    <source>
        <strain evidence="4">Duluth1</strain>
        <tissue evidence="4">Whole animal</tissue>
    </source>
</reference>
<protein>
    <recommendedName>
        <fullName evidence="6">Tetratricopeptide repeat protein 32</fullName>
    </recommendedName>
</protein>
<dbReference type="SMART" id="SM00028">
    <property type="entry name" value="TPR"/>
    <property type="match status" value="2"/>
</dbReference>
<name>A0A9D4IAL9_DREPO</name>
<feature type="repeat" description="TPR" evidence="3">
    <location>
        <begin position="98"/>
        <end position="131"/>
    </location>
</feature>
<dbReference type="AlphaFoldDB" id="A0A9D4IAL9"/>
<evidence type="ECO:0000256" key="3">
    <source>
        <dbReference type="PROSITE-ProRule" id="PRU00339"/>
    </source>
</evidence>
<keyword evidence="1" id="KW-0677">Repeat</keyword>
<dbReference type="PROSITE" id="PS50005">
    <property type="entry name" value="TPR"/>
    <property type="match status" value="1"/>
</dbReference>
<evidence type="ECO:0000256" key="2">
    <source>
        <dbReference type="ARBA" id="ARBA00022803"/>
    </source>
</evidence>
<dbReference type="PANTHER" id="PTHR47059:SF1">
    <property type="entry name" value="TETRATRICOPEPTIDE REPEAT PROTEIN 32"/>
    <property type="match status" value="1"/>
</dbReference>
<reference evidence="4" key="1">
    <citation type="journal article" date="2019" name="bioRxiv">
        <title>The Genome of the Zebra Mussel, Dreissena polymorpha: A Resource for Invasive Species Research.</title>
        <authorList>
            <person name="McCartney M.A."/>
            <person name="Auch B."/>
            <person name="Kono T."/>
            <person name="Mallez S."/>
            <person name="Zhang Y."/>
            <person name="Obille A."/>
            <person name="Becker A."/>
            <person name="Abrahante J.E."/>
            <person name="Garbe J."/>
            <person name="Badalamenti J.P."/>
            <person name="Herman A."/>
            <person name="Mangelson H."/>
            <person name="Liachko I."/>
            <person name="Sullivan S."/>
            <person name="Sone E.D."/>
            <person name="Koren S."/>
            <person name="Silverstein K.A.T."/>
            <person name="Beckman K.B."/>
            <person name="Gohl D.M."/>
        </authorList>
    </citation>
    <scope>NUCLEOTIDE SEQUENCE</scope>
    <source>
        <strain evidence="4">Duluth1</strain>
        <tissue evidence="4">Whole animal</tissue>
    </source>
</reference>
<dbReference type="InterPro" id="IPR019734">
    <property type="entry name" value="TPR_rpt"/>
</dbReference>
<dbReference type="InterPro" id="IPR011990">
    <property type="entry name" value="TPR-like_helical_dom_sf"/>
</dbReference>
<proteinExistence type="predicted"/>
<dbReference type="OrthoDB" id="2017782at2759"/>
<keyword evidence="2 3" id="KW-0802">TPR repeat</keyword>
<dbReference type="PANTHER" id="PTHR47059">
    <property type="entry name" value="TETRATRICOPEPTIDE REPEAT PROTEIN 32"/>
    <property type="match status" value="1"/>
</dbReference>
<dbReference type="Pfam" id="PF07719">
    <property type="entry name" value="TPR_2"/>
    <property type="match status" value="1"/>
</dbReference>
<organism evidence="4 5">
    <name type="scientific">Dreissena polymorpha</name>
    <name type="common">Zebra mussel</name>
    <name type="synonym">Mytilus polymorpha</name>
    <dbReference type="NCBI Taxonomy" id="45954"/>
    <lineage>
        <taxon>Eukaryota</taxon>
        <taxon>Metazoa</taxon>
        <taxon>Spiralia</taxon>
        <taxon>Lophotrochozoa</taxon>
        <taxon>Mollusca</taxon>
        <taxon>Bivalvia</taxon>
        <taxon>Autobranchia</taxon>
        <taxon>Heteroconchia</taxon>
        <taxon>Euheterodonta</taxon>
        <taxon>Imparidentia</taxon>
        <taxon>Neoheterodontei</taxon>
        <taxon>Myida</taxon>
        <taxon>Dreissenoidea</taxon>
        <taxon>Dreissenidae</taxon>
        <taxon>Dreissena</taxon>
    </lineage>
</organism>
<comment type="caution">
    <text evidence="4">The sequence shown here is derived from an EMBL/GenBank/DDBJ whole genome shotgun (WGS) entry which is preliminary data.</text>
</comment>
<dbReference type="EMBL" id="JAIWYP010000010">
    <property type="protein sequence ID" value="KAH3752997.1"/>
    <property type="molecule type" value="Genomic_DNA"/>
</dbReference>
<dbReference type="Proteomes" id="UP000828390">
    <property type="component" value="Unassembled WGS sequence"/>
</dbReference>
<evidence type="ECO:0000313" key="5">
    <source>
        <dbReference type="Proteomes" id="UP000828390"/>
    </source>
</evidence>
<evidence type="ECO:0000256" key="1">
    <source>
        <dbReference type="ARBA" id="ARBA00022737"/>
    </source>
</evidence>
<sequence length="153" mass="17701">MSTNCECIANIPDFCSFSDTSPADNSLDKEKSIEAYTNCIEEAKKCLRFTENPISREKLCKQIAIGYNERGFVRYRKVDFEDAISDYTKALSYDSSLYFTHYNRGLIHYRLGRFEEAIYDMKEALSLKPDFKPAQQCLHQAETDKQNSQSSQQ</sequence>
<dbReference type="Gene3D" id="1.25.40.10">
    <property type="entry name" value="Tetratricopeptide repeat domain"/>
    <property type="match status" value="1"/>
</dbReference>
<accession>A0A9D4IAL9</accession>
<keyword evidence="5" id="KW-1185">Reference proteome</keyword>
<dbReference type="SUPFAM" id="SSF48452">
    <property type="entry name" value="TPR-like"/>
    <property type="match status" value="1"/>
</dbReference>